<protein>
    <submittedName>
        <fullName evidence="1">MliC family protein</fullName>
    </submittedName>
</protein>
<gene>
    <name evidence="1" type="ORF">RV045_01795</name>
</gene>
<dbReference type="EMBL" id="JAWDIE010000002">
    <property type="protein sequence ID" value="MEJ7137161.1"/>
    <property type="molecule type" value="Genomic_DNA"/>
</dbReference>
<accession>A0ACC6NYV4</accession>
<reference evidence="1" key="1">
    <citation type="submission" date="2023-10" db="EMBL/GenBank/DDBJ databases">
        <title>Amphibacter perezi, gen. nov., sp. nov. a novel taxa of the family Comamonadaceae, class Betaproteobacteria isolated from the skin microbiota of Pelophylax perezi from different populations.</title>
        <authorList>
            <person name="Costa S."/>
            <person name="Proenca D.N."/>
            <person name="Lopes I."/>
            <person name="Morais P.V."/>
        </authorList>
    </citation>
    <scope>NUCLEOTIDE SEQUENCE</scope>
    <source>
        <strain evidence="1">SL12-8</strain>
    </source>
</reference>
<proteinExistence type="predicted"/>
<sequence length="162" mass="16651">MQLRHLPLLACSLLLGACATQGTWTSAPPPPEPDATVPTATQAAAPSVAPITASAPPAVAPAAVPRAGVPAAKPPAAPRVLGKRQIYRCPSGKAAVAQYDTSGERLRLRYGKRYYAMTIAPSASGARYEGGGLVWWSKGSGPGSTAMVIKASTDRALETCTR</sequence>
<keyword evidence="2" id="KW-1185">Reference proteome</keyword>
<name>A0ACC6NYV4_9BURK</name>
<evidence type="ECO:0000313" key="2">
    <source>
        <dbReference type="Proteomes" id="UP001364695"/>
    </source>
</evidence>
<organism evidence="1 2">
    <name type="scientific">Amphibiibacter pelophylacis</name>
    <dbReference type="NCBI Taxonomy" id="1799477"/>
    <lineage>
        <taxon>Bacteria</taxon>
        <taxon>Pseudomonadati</taxon>
        <taxon>Pseudomonadota</taxon>
        <taxon>Betaproteobacteria</taxon>
        <taxon>Burkholderiales</taxon>
        <taxon>Sphaerotilaceae</taxon>
        <taxon>Amphibiibacter</taxon>
    </lineage>
</organism>
<dbReference type="Proteomes" id="UP001364695">
    <property type="component" value="Unassembled WGS sequence"/>
</dbReference>
<evidence type="ECO:0000313" key="1">
    <source>
        <dbReference type="EMBL" id="MEJ7137161.1"/>
    </source>
</evidence>
<comment type="caution">
    <text evidence="1">The sequence shown here is derived from an EMBL/GenBank/DDBJ whole genome shotgun (WGS) entry which is preliminary data.</text>
</comment>